<dbReference type="SUPFAM" id="SSF48264">
    <property type="entry name" value="Cytochrome P450"/>
    <property type="match status" value="1"/>
</dbReference>
<keyword evidence="7 9" id="KW-0503">Monooxygenase</keyword>
<dbReference type="STRING" id="126957.T1JAE9"/>
<dbReference type="InterPro" id="IPR002401">
    <property type="entry name" value="Cyt_P450_E_grp-I"/>
</dbReference>
<dbReference type="InterPro" id="IPR050479">
    <property type="entry name" value="CYP11_CYP27_families"/>
</dbReference>
<dbReference type="PROSITE" id="PS00086">
    <property type="entry name" value="CYTOCHROME_P450"/>
    <property type="match status" value="1"/>
</dbReference>
<evidence type="ECO:0000313" key="11">
    <source>
        <dbReference type="Proteomes" id="UP000014500"/>
    </source>
</evidence>
<dbReference type="EMBL" id="JH431998">
    <property type="status" value="NOT_ANNOTATED_CDS"/>
    <property type="molecule type" value="Genomic_DNA"/>
</dbReference>
<comment type="cofactor">
    <cofactor evidence="1 8">
        <name>heme</name>
        <dbReference type="ChEBI" id="CHEBI:30413"/>
    </cofactor>
</comment>
<keyword evidence="11" id="KW-1185">Reference proteome</keyword>
<evidence type="ECO:0000256" key="5">
    <source>
        <dbReference type="ARBA" id="ARBA00023002"/>
    </source>
</evidence>
<dbReference type="AlphaFoldDB" id="T1JAE9"/>
<accession>T1JAE9</accession>
<feature type="binding site" description="axial binding residue" evidence="8">
    <location>
        <position position="503"/>
    </location>
    <ligand>
        <name>heme</name>
        <dbReference type="ChEBI" id="CHEBI:30413"/>
    </ligand>
    <ligandPart>
        <name>Fe</name>
        <dbReference type="ChEBI" id="CHEBI:18248"/>
    </ligandPart>
</feature>
<dbReference type="OMA" id="HEYCDSR"/>
<keyword evidence="3 8" id="KW-0349">Heme</keyword>
<protein>
    <recommendedName>
        <fullName evidence="12">Cytochrome P450</fullName>
    </recommendedName>
</protein>
<dbReference type="PANTHER" id="PTHR24279">
    <property type="entry name" value="CYTOCHROME P450"/>
    <property type="match status" value="1"/>
</dbReference>
<dbReference type="EnsemblMetazoa" id="SMAR010715-RA">
    <property type="protein sequence ID" value="SMAR010715-PA"/>
    <property type="gene ID" value="SMAR010715"/>
</dbReference>
<dbReference type="GO" id="GO:0016705">
    <property type="term" value="F:oxidoreductase activity, acting on paired donors, with incorporation or reduction of molecular oxygen"/>
    <property type="evidence" value="ECO:0007669"/>
    <property type="project" value="InterPro"/>
</dbReference>
<dbReference type="GO" id="GO:0005506">
    <property type="term" value="F:iron ion binding"/>
    <property type="evidence" value="ECO:0007669"/>
    <property type="project" value="InterPro"/>
</dbReference>
<keyword evidence="5 9" id="KW-0560">Oxidoreductase</keyword>
<dbReference type="PRINTS" id="PR00385">
    <property type="entry name" value="P450"/>
</dbReference>
<evidence type="ECO:0000256" key="9">
    <source>
        <dbReference type="RuleBase" id="RU000461"/>
    </source>
</evidence>
<keyword evidence="6 8" id="KW-0408">Iron</keyword>
<evidence type="ECO:0008006" key="12">
    <source>
        <dbReference type="Google" id="ProtNLM"/>
    </source>
</evidence>
<keyword evidence="4 8" id="KW-0479">Metal-binding</keyword>
<sequence length="557" mass="63358">MASNSNDYSPYNLLLRTLQQISKLVTFSQLQQPDTSLATDLLPSSKSGQSKCPFSAHFKAPTKPEEKKTNICTKHQKVHAPPQPFASMPRPKGLPVVGTLLDLIRGGGASKLHTYCDKRHKQLGPIYCESLGSLEAVFVSDAVINKHVFASEGRYPQHLVPEPWIIYNEYSGNERGLFFMNGPIWRARRRALNKVFCRRSAISDHVEEFVNITEDLMQRWKQLREPENFEVPNLEKELYNWSLECLGDFIFGRRMGCVSSEVNSSSVDDEIHTFVQSVQQIFIESAEMTTLPPRLAYYLNLNVWKRFQSAVTSALTISLVENKIREIVVKAETGEPVDGFLAKLLLEDQIEEEELVRIVTDLFLAAADTTSHSTQWALHLLAKHPKCQQRLRQEIDDVMPKDEEITLDKLCQLPYARAIVKEALRLYPVAPFLTRILTEDVVLGGYTVPKGKLVLMSMYSTGRDEEYFEQADEFVPERWLPGSALKSFPAHASLPFGSGTRSCIGRRIAETQMYLLLAQVVRHFDIKSANEREVDITLRMVTTPSEPIRLRLLERET</sequence>
<name>T1JAE9_STRMM</name>
<evidence type="ECO:0000256" key="2">
    <source>
        <dbReference type="ARBA" id="ARBA00010617"/>
    </source>
</evidence>
<dbReference type="InterPro" id="IPR036396">
    <property type="entry name" value="Cyt_P450_sf"/>
</dbReference>
<evidence type="ECO:0000256" key="3">
    <source>
        <dbReference type="ARBA" id="ARBA00022617"/>
    </source>
</evidence>
<organism evidence="10 11">
    <name type="scientific">Strigamia maritima</name>
    <name type="common">European centipede</name>
    <name type="synonym">Geophilus maritimus</name>
    <dbReference type="NCBI Taxonomy" id="126957"/>
    <lineage>
        <taxon>Eukaryota</taxon>
        <taxon>Metazoa</taxon>
        <taxon>Ecdysozoa</taxon>
        <taxon>Arthropoda</taxon>
        <taxon>Myriapoda</taxon>
        <taxon>Chilopoda</taxon>
        <taxon>Pleurostigmophora</taxon>
        <taxon>Geophilomorpha</taxon>
        <taxon>Linotaeniidae</taxon>
        <taxon>Strigamia</taxon>
    </lineage>
</organism>
<dbReference type="Proteomes" id="UP000014500">
    <property type="component" value="Unassembled WGS sequence"/>
</dbReference>
<dbReference type="GO" id="GO:0020037">
    <property type="term" value="F:heme binding"/>
    <property type="evidence" value="ECO:0007669"/>
    <property type="project" value="InterPro"/>
</dbReference>
<evidence type="ECO:0000256" key="1">
    <source>
        <dbReference type="ARBA" id="ARBA00001971"/>
    </source>
</evidence>
<dbReference type="Gene3D" id="1.10.630.10">
    <property type="entry name" value="Cytochrome P450"/>
    <property type="match status" value="1"/>
</dbReference>
<evidence type="ECO:0000256" key="6">
    <source>
        <dbReference type="ARBA" id="ARBA00023004"/>
    </source>
</evidence>
<reference evidence="10" key="2">
    <citation type="submission" date="2015-02" db="UniProtKB">
        <authorList>
            <consortium name="EnsemblMetazoa"/>
        </authorList>
    </citation>
    <scope>IDENTIFICATION</scope>
</reference>
<dbReference type="PANTHER" id="PTHR24279:SF120">
    <property type="entry name" value="CYTOCHROME P450"/>
    <property type="match status" value="1"/>
</dbReference>
<dbReference type="InterPro" id="IPR001128">
    <property type="entry name" value="Cyt_P450"/>
</dbReference>
<dbReference type="PRINTS" id="PR00463">
    <property type="entry name" value="EP450I"/>
</dbReference>
<proteinExistence type="inferred from homology"/>
<dbReference type="GO" id="GO:0004497">
    <property type="term" value="F:monooxygenase activity"/>
    <property type="evidence" value="ECO:0007669"/>
    <property type="project" value="UniProtKB-KW"/>
</dbReference>
<dbReference type="Pfam" id="PF00067">
    <property type="entry name" value="p450"/>
    <property type="match status" value="1"/>
</dbReference>
<evidence type="ECO:0000256" key="7">
    <source>
        <dbReference type="ARBA" id="ARBA00023033"/>
    </source>
</evidence>
<dbReference type="InterPro" id="IPR017972">
    <property type="entry name" value="Cyt_P450_CS"/>
</dbReference>
<evidence type="ECO:0000256" key="8">
    <source>
        <dbReference type="PIRSR" id="PIRSR602401-1"/>
    </source>
</evidence>
<reference evidence="11" key="1">
    <citation type="submission" date="2011-05" db="EMBL/GenBank/DDBJ databases">
        <authorList>
            <person name="Richards S.R."/>
            <person name="Qu J."/>
            <person name="Jiang H."/>
            <person name="Jhangiani S.N."/>
            <person name="Agravi P."/>
            <person name="Goodspeed R."/>
            <person name="Gross S."/>
            <person name="Mandapat C."/>
            <person name="Jackson L."/>
            <person name="Mathew T."/>
            <person name="Pu L."/>
            <person name="Thornton R."/>
            <person name="Saada N."/>
            <person name="Wilczek-Boney K.B."/>
            <person name="Lee S."/>
            <person name="Kovar C."/>
            <person name="Wu Y."/>
            <person name="Scherer S.E."/>
            <person name="Worley K.C."/>
            <person name="Muzny D.M."/>
            <person name="Gibbs R."/>
        </authorList>
    </citation>
    <scope>NUCLEOTIDE SEQUENCE</scope>
    <source>
        <strain evidence="11">Brora</strain>
    </source>
</reference>
<comment type="similarity">
    <text evidence="2 9">Belongs to the cytochrome P450 family.</text>
</comment>
<evidence type="ECO:0000256" key="4">
    <source>
        <dbReference type="ARBA" id="ARBA00022723"/>
    </source>
</evidence>
<dbReference type="CDD" id="cd11054">
    <property type="entry name" value="CYP24A1-like"/>
    <property type="match status" value="1"/>
</dbReference>
<evidence type="ECO:0000313" key="10">
    <source>
        <dbReference type="EnsemblMetazoa" id="SMAR010715-PA"/>
    </source>
</evidence>
<dbReference type="HOGENOM" id="CLU_001570_28_2_1"/>
<dbReference type="PhylomeDB" id="T1JAE9"/>
<dbReference type="eggNOG" id="KOG0159">
    <property type="taxonomic scope" value="Eukaryota"/>
</dbReference>